<sequence>MSGDMMALARSIWNRTKQQQEDCPPASHQIKDDFHQLTAAEPGVTAGATINAPAQFCISQLHRQQLCSPGVSAPDEDNKDQRDLMILQHNLTLARCTVPYLNQ</sequence>
<keyword evidence="2" id="KW-1185">Reference proteome</keyword>
<protein>
    <submittedName>
        <fullName evidence="1">Uncharacterized protein</fullName>
    </submittedName>
</protein>
<evidence type="ECO:0000313" key="1">
    <source>
        <dbReference type="EMBL" id="CAB1459163.1"/>
    </source>
</evidence>
<comment type="caution">
    <text evidence="1">The sequence shown here is derived from an EMBL/GenBank/DDBJ whole genome shotgun (WGS) entry which is preliminary data.</text>
</comment>
<accession>A0A9N7Z8E3</accession>
<reference evidence="1" key="1">
    <citation type="submission" date="2020-03" db="EMBL/GenBank/DDBJ databases">
        <authorList>
            <person name="Weist P."/>
        </authorList>
    </citation>
    <scope>NUCLEOTIDE SEQUENCE</scope>
</reference>
<name>A0A9N7Z8E3_PLEPL</name>
<evidence type="ECO:0000313" key="2">
    <source>
        <dbReference type="Proteomes" id="UP001153269"/>
    </source>
</evidence>
<dbReference type="AlphaFoldDB" id="A0A9N7Z8E3"/>
<dbReference type="Proteomes" id="UP001153269">
    <property type="component" value="Unassembled WGS sequence"/>
</dbReference>
<organism evidence="1 2">
    <name type="scientific">Pleuronectes platessa</name>
    <name type="common">European plaice</name>
    <dbReference type="NCBI Taxonomy" id="8262"/>
    <lineage>
        <taxon>Eukaryota</taxon>
        <taxon>Metazoa</taxon>
        <taxon>Chordata</taxon>
        <taxon>Craniata</taxon>
        <taxon>Vertebrata</taxon>
        <taxon>Euteleostomi</taxon>
        <taxon>Actinopterygii</taxon>
        <taxon>Neopterygii</taxon>
        <taxon>Teleostei</taxon>
        <taxon>Neoteleostei</taxon>
        <taxon>Acanthomorphata</taxon>
        <taxon>Carangaria</taxon>
        <taxon>Pleuronectiformes</taxon>
        <taxon>Pleuronectoidei</taxon>
        <taxon>Pleuronectidae</taxon>
        <taxon>Pleuronectes</taxon>
    </lineage>
</organism>
<dbReference type="EMBL" id="CADEAL010004420">
    <property type="protein sequence ID" value="CAB1459163.1"/>
    <property type="molecule type" value="Genomic_DNA"/>
</dbReference>
<proteinExistence type="predicted"/>
<gene>
    <name evidence="1" type="ORF">PLEPLA_LOCUS46999</name>
</gene>